<gene>
    <name evidence="2" type="ORF">GCM10010094_24460</name>
</gene>
<keyword evidence="3" id="KW-1185">Reference proteome</keyword>
<protein>
    <submittedName>
        <fullName evidence="2">Membrane protein</fullName>
    </submittedName>
</protein>
<name>A0A917QQD5_9ACTN</name>
<evidence type="ECO:0000313" key="3">
    <source>
        <dbReference type="Proteomes" id="UP000637788"/>
    </source>
</evidence>
<feature type="transmembrane region" description="Helical" evidence="1">
    <location>
        <begin position="341"/>
        <end position="360"/>
    </location>
</feature>
<dbReference type="InterPro" id="IPR010640">
    <property type="entry name" value="Low_temperature_requirement_A"/>
</dbReference>
<dbReference type="AlphaFoldDB" id="A0A917QQD5"/>
<keyword evidence="1" id="KW-1133">Transmembrane helix</keyword>
<reference evidence="2" key="2">
    <citation type="submission" date="2020-09" db="EMBL/GenBank/DDBJ databases">
        <authorList>
            <person name="Sun Q."/>
            <person name="Ohkuma M."/>
        </authorList>
    </citation>
    <scope>NUCLEOTIDE SEQUENCE</scope>
    <source>
        <strain evidence="2">JCM 3035</strain>
    </source>
</reference>
<proteinExistence type="predicted"/>
<dbReference type="PANTHER" id="PTHR36840">
    <property type="entry name" value="BLL5714 PROTEIN"/>
    <property type="match status" value="1"/>
</dbReference>
<keyword evidence="1" id="KW-0472">Membrane</keyword>
<accession>A0A917QQD5</accession>
<feature type="transmembrane region" description="Helical" evidence="1">
    <location>
        <begin position="366"/>
        <end position="384"/>
    </location>
</feature>
<feature type="transmembrane region" description="Helical" evidence="1">
    <location>
        <begin position="314"/>
        <end position="334"/>
    </location>
</feature>
<feature type="transmembrane region" description="Helical" evidence="1">
    <location>
        <begin position="282"/>
        <end position="302"/>
    </location>
</feature>
<feature type="transmembrane region" description="Helical" evidence="1">
    <location>
        <begin position="65"/>
        <end position="83"/>
    </location>
</feature>
<feature type="transmembrane region" description="Helical" evidence="1">
    <location>
        <begin position="211"/>
        <end position="231"/>
    </location>
</feature>
<feature type="transmembrane region" description="Helical" evidence="1">
    <location>
        <begin position="178"/>
        <end position="199"/>
    </location>
</feature>
<dbReference type="PANTHER" id="PTHR36840:SF1">
    <property type="entry name" value="BLL5714 PROTEIN"/>
    <property type="match status" value="1"/>
</dbReference>
<dbReference type="RefSeq" id="WP_246567630.1">
    <property type="nucleotide sequence ID" value="NZ_BMPQ01000005.1"/>
</dbReference>
<sequence length="400" mass="43075">MSEQAPFLRPWFRTMRARDPAEPHRAATPLELLFDLCFVVAVAQVAAQLHHAVSEDHASTGVPSYFAVFFAIWWAWMGYTWFASAYDIDDVPYRLAVFVQIAGVLVLASGVPRAFADHDFTIPVVGYTVMRLGLVALWLRAARAHPEARATAVRYAAGLVVVQCAWIGWLFLPDDSRMPLFAVLALFDLAVPVWAEAAGRTPWHPHHIAERFGLFTLIVLGESVLAATTAVQQALDAREATVGLYAVAAGGLLIVLSMWWLYFAKPAALFLTSDRAAFPWGYGHYLVFGSAAAVGAGLAVNVDHVTHHSEISDAAAGAAVTVPVAVFLLVLYLLHIRPHHALAAHALLIPGTAVVVLALTFTDVPVPATGVAVAALAAVSVTVSQRREPHEPPSSRAAHN</sequence>
<feature type="transmembrane region" description="Helical" evidence="1">
    <location>
        <begin position="243"/>
        <end position="262"/>
    </location>
</feature>
<feature type="transmembrane region" description="Helical" evidence="1">
    <location>
        <begin position="95"/>
        <end position="114"/>
    </location>
</feature>
<dbReference type="EMBL" id="BMPQ01000005">
    <property type="protein sequence ID" value="GGK62795.1"/>
    <property type="molecule type" value="Genomic_DNA"/>
</dbReference>
<comment type="caution">
    <text evidence="2">The sequence shown here is derived from an EMBL/GenBank/DDBJ whole genome shotgun (WGS) entry which is preliminary data.</text>
</comment>
<organism evidence="2 3">
    <name type="scientific">Streptomyces flaveus</name>
    <dbReference type="NCBI Taxonomy" id="66370"/>
    <lineage>
        <taxon>Bacteria</taxon>
        <taxon>Bacillati</taxon>
        <taxon>Actinomycetota</taxon>
        <taxon>Actinomycetes</taxon>
        <taxon>Kitasatosporales</taxon>
        <taxon>Streptomycetaceae</taxon>
        <taxon>Streptomyces</taxon>
        <taxon>Streptomyces aurantiacus group</taxon>
    </lineage>
</organism>
<reference evidence="2" key="1">
    <citation type="journal article" date="2014" name="Int. J. Syst. Evol. Microbiol.">
        <title>Complete genome sequence of Corynebacterium casei LMG S-19264T (=DSM 44701T), isolated from a smear-ripened cheese.</title>
        <authorList>
            <consortium name="US DOE Joint Genome Institute (JGI-PGF)"/>
            <person name="Walter F."/>
            <person name="Albersmeier A."/>
            <person name="Kalinowski J."/>
            <person name="Ruckert C."/>
        </authorList>
    </citation>
    <scope>NUCLEOTIDE SEQUENCE</scope>
    <source>
        <strain evidence="2">JCM 3035</strain>
    </source>
</reference>
<keyword evidence="1" id="KW-0812">Transmembrane</keyword>
<dbReference type="Proteomes" id="UP000637788">
    <property type="component" value="Unassembled WGS sequence"/>
</dbReference>
<evidence type="ECO:0000313" key="2">
    <source>
        <dbReference type="EMBL" id="GGK62795.1"/>
    </source>
</evidence>
<feature type="transmembrane region" description="Helical" evidence="1">
    <location>
        <begin position="120"/>
        <end position="140"/>
    </location>
</feature>
<evidence type="ECO:0000256" key="1">
    <source>
        <dbReference type="SAM" id="Phobius"/>
    </source>
</evidence>
<feature type="transmembrane region" description="Helical" evidence="1">
    <location>
        <begin position="152"/>
        <end position="172"/>
    </location>
</feature>
<dbReference type="Pfam" id="PF06772">
    <property type="entry name" value="LtrA"/>
    <property type="match status" value="1"/>
</dbReference>